<dbReference type="Proteomes" id="UP000501421">
    <property type="component" value="Plasmid pGspE55-2"/>
</dbReference>
<dbReference type="RefSeq" id="WP_172418997.1">
    <property type="nucleotide sequence ID" value="NZ_AP022559.1"/>
</dbReference>
<protein>
    <submittedName>
        <fullName evidence="1">Uncharacterized protein</fullName>
    </submittedName>
</protein>
<accession>A0A679FSB4</accession>
<geneLocation type="plasmid" evidence="1 2">
    <name>pGspE55-2</name>
</geneLocation>
<sequence>MKERLIDYLTRRIIMYSWMIETSKNEVDREKCVVAQKVLKSVLDDVRDGKL</sequence>
<evidence type="ECO:0000313" key="1">
    <source>
        <dbReference type="EMBL" id="BBW99033.1"/>
    </source>
</evidence>
<organism evidence="1 2">
    <name type="scientific">Geobacillus subterraneus</name>
    <dbReference type="NCBI Taxonomy" id="129338"/>
    <lineage>
        <taxon>Bacteria</taxon>
        <taxon>Bacillati</taxon>
        <taxon>Bacillota</taxon>
        <taxon>Bacilli</taxon>
        <taxon>Bacillales</taxon>
        <taxon>Anoxybacillaceae</taxon>
        <taxon>Geobacillus</taxon>
    </lineage>
</organism>
<dbReference type="EMBL" id="AP022559">
    <property type="protein sequence ID" value="BBW99033.1"/>
    <property type="molecule type" value="Genomic_DNA"/>
</dbReference>
<name>A0A679FSB4_9BACL</name>
<keyword evidence="2" id="KW-1185">Reference proteome</keyword>
<proteinExistence type="predicted"/>
<keyword evidence="1" id="KW-0614">Plasmid</keyword>
<evidence type="ECO:0000313" key="2">
    <source>
        <dbReference type="Proteomes" id="UP000501421"/>
    </source>
</evidence>
<dbReference type="AlphaFoldDB" id="A0A679FSB4"/>
<gene>
    <name evidence="1" type="ORF">GsuE55_38660</name>
</gene>
<reference evidence="2" key="1">
    <citation type="journal article" date="2020" name="Microbiol. Resour. Announc.">
        <title>Complete Genome Sequence of Geobacillus sp. Strain E55-1, Isolated from Mine Geyser in Japan.</title>
        <authorList>
            <person name="Miyazaki K."/>
            <person name="Hase E."/>
            <person name="Tokito N."/>
        </authorList>
    </citation>
    <scope>NUCLEOTIDE SEQUENCE [LARGE SCALE GENOMIC DNA]</scope>
    <source>
        <strain evidence="2">E55-1</strain>
        <plasmid evidence="2">pGspE55-2</plasmid>
    </source>
</reference>